<accession>A0A815H3C9</accession>
<dbReference type="AlphaFoldDB" id="A0A815H3C9"/>
<name>A0A815H3C9_ADIRI</name>
<protein>
    <submittedName>
        <fullName evidence="1">Uncharacterized protein</fullName>
    </submittedName>
</protein>
<sequence length="273" mass="31054">MVKKAFIKSEVKHRKDGLCAKVLVSYRLVIVLASNVKPTIIKLQEENQYLKREVEQLKYVVSVTETTMASLVEALSTVHLSKDVTTSPQTDVHHEQIQQLSPRVYGNVRRGDVIVIWLGKKESSLRNALIEYLVPRDITLVLLSSEEQLWCWLNTYSSLTVACLIIETSTTTTTTTTTTEEVVCRCRTVSSIRSMLIRCCSHELTRLQRTFRSNTKVDGIFSDNTRLLIKLVIDLALFSEEIGDDHAENDNDEVYIRRNYDRALSLCALAKSL</sequence>
<dbReference type="Proteomes" id="UP000663852">
    <property type="component" value="Unassembled WGS sequence"/>
</dbReference>
<gene>
    <name evidence="1" type="ORF">EDS130_LOCUS33051</name>
</gene>
<reference evidence="1" key="1">
    <citation type="submission" date="2021-02" db="EMBL/GenBank/DDBJ databases">
        <authorList>
            <person name="Nowell W R."/>
        </authorList>
    </citation>
    <scope>NUCLEOTIDE SEQUENCE</scope>
</reference>
<organism evidence="1 2">
    <name type="scientific">Adineta ricciae</name>
    <name type="common">Rotifer</name>
    <dbReference type="NCBI Taxonomy" id="249248"/>
    <lineage>
        <taxon>Eukaryota</taxon>
        <taxon>Metazoa</taxon>
        <taxon>Spiralia</taxon>
        <taxon>Gnathifera</taxon>
        <taxon>Rotifera</taxon>
        <taxon>Eurotatoria</taxon>
        <taxon>Bdelloidea</taxon>
        <taxon>Adinetida</taxon>
        <taxon>Adinetidae</taxon>
        <taxon>Adineta</taxon>
    </lineage>
</organism>
<evidence type="ECO:0000313" key="1">
    <source>
        <dbReference type="EMBL" id="CAF1346903.1"/>
    </source>
</evidence>
<evidence type="ECO:0000313" key="2">
    <source>
        <dbReference type="Proteomes" id="UP000663852"/>
    </source>
</evidence>
<proteinExistence type="predicted"/>
<dbReference type="EMBL" id="CAJNOJ010000260">
    <property type="protein sequence ID" value="CAF1346903.1"/>
    <property type="molecule type" value="Genomic_DNA"/>
</dbReference>
<comment type="caution">
    <text evidence="1">The sequence shown here is derived from an EMBL/GenBank/DDBJ whole genome shotgun (WGS) entry which is preliminary data.</text>
</comment>